<dbReference type="Gene3D" id="3.40.50.150">
    <property type="entry name" value="Vaccinia Virus protein VP39"/>
    <property type="match status" value="1"/>
</dbReference>
<evidence type="ECO:0000313" key="3">
    <source>
        <dbReference type="Proteomes" id="UP001204142"/>
    </source>
</evidence>
<dbReference type="GO" id="GO:0008168">
    <property type="term" value="F:methyltransferase activity"/>
    <property type="evidence" value="ECO:0007669"/>
    <property type="project" value="UniProtKB-KW"/>
</dbReference>
<name>A0ABT1WE31_9BURK</name>
<organism evidence="2 3">
    <name type="scientific">Limnobacter humi</name>
    <dbReference type="NCBI Taxonomy" id="1778671"/>
    <lineage>
        <taxon>Bacteria</taxon>
        <taxon>Pseudomonadati</taxon>
        <taxon>Pseudomonadota</taxon>
        <taxon>Betaproteobacteria</taxon>
        <taxon>Burkholderiales</taxon>
        <taxon>Burkholderiaceae</taxon>
        <taxon>Limnobacter</taxon>
    </lineage>
</organism>
<evidence type="ECO:0000313" key="2">
    <source>
        <dbReference type="EMBL" id="MCQ8895133.1"/>
    </source>
</evidence>
<sequence>MNHPTIPLAHAERFSQAAQQYEHHARVQRHVAAHLWKWSQALLESEARAFSPQACVDVGCGTGFLTDRMLKHYPQLPVHAVDMAPGMLAALQAKHPGHTQLHTHCLNGETLSMEHLWIPPHSLLMSSMCAQWFDDLEAAVRRWLSVSNTVAFSVLLDGSFQVWKAAHEETGQACGLRALPTAAQLEHMVNTLVSEGLVVRSALHDKEFLDHHTDGLSFARSLRFIGADQPHAQHQPVQLRKVIRALGGACTLNYHLGFYCLERA</sequence>
<dbReference type="InterPro" id="IPR029063">
    <property type="entry name" value="SAM-dependent_MTases_sf"/>
</dbReference>
<dbReference type="Proteomes" id="UP001204142">
    <property type="component" value="Unassembled WGS sequence"/>
</dbReference>
<dbReference type="Pfam" id="PF08242">
    <property type="entry name" value="Methyltransf_12"/>
    <property type="match status" value="1"/>
</dbReference>
<dbReference type="SUPFAM" id="SSF53335">
    <property type="entry name" value="S-adenosyl-L-methionine-dependent methyltransferases"/>
    <property type="match status" value="1"/>
</dbReference>
<dbReference type="RefSeq" id="WP_256762805.1">
    <property type="nucleotide sequence ID" value="NZ_JANIGO010000001.1"/>
</dbReference>
<proteinExistence type="predicted"/>
<keyword evidence="3" id="KW-1185">Reference proteome</keyword>
<keyword evidence="2" id="KW-0489">Methyltransferase</keyword>
<gene>
    <name evidence="2" type="ORF">NQT62_01610</name>
</gene>
<dbReference type="GO" id="GO:0032259">
    <property type="term" value="P:methylation"/>
    <property type="evidence" value="ECO:0007669"/>
    <property type="project" value="UniProtKB-KW"/>
</dbReference>
<protein>
    <submittedName>
        <fullName evidence="2">Methyltransferase domain-containing protein</fullName>
    </submittedName>
</protein>
<feature type="domain" description="Methyltransferase type 12" evidence="1">
    <location>
        <begin position="56"/>
        <end position="143"/>
    </location>
</feature>
<keyword evidence="2" id="KW-0808">Transferase</keyword>
<dbReference type="InterPro" id="IPR013217">
    <property type="entry name" value="Methyltransf_12"/>
</dbReference>
<evidence type="ECO:0000259" key="1">
    <source>
        <dbReference type="Pfam" id="PF08242"/>
    </source>
</evidence>
<dbReference type="EMBL" id="JANIGO010000001">
    <property type="protein sequence ID" value="MCQ8895133.1"/>
    <property type="molecule type" value="Genomic_DNA"/>
</dbReference>
<comment type="caution">
    <text evidence="2">The sequence shown here is derived from an EMBL/GenBank/DDBJ whole genome shotgun (WGS) entry which is preliminary data.</text>
</comment>
<reference evidence="2 3" key="1">
    <citation type="submission" date="2022-07" db="EMBL/GenBank/DDBJ databases">
        <authorList>
            <person name="Xamxidin M."/>
            <person name="Wu M."/>
        </authorList>
    </citation>
    <scope>NUCLEOTIDE SEQUENCE [LARGE SCALE GENOMIC DNA]</scope>
    <source>
        <strain evidence="2 3">NBRC 111650</strain>
    </source>
</reference>
<dbReference type="CDD" id="cd02440">
    <property type="entry name" value="AdoMet_MTases"/>
    <property type="match status" value="1"/>
</dbReference>
<accession>A0ABT1WE31</accession>